<dbReference type="RefSeq" id="WP_114867056.1">
    <property type="nucleotide sequence ID" value="NZ_CP087676.1"/>
</dbReference>
<dbReference type="Proteomes" id="UP001430701">
    <property type="component" value="Unassembled WGS sequence"/>
</dbReference>
<organism evidence="1 2">
    <name type="scientific">Xylella taiwanensis</name>
    <dbReference type="NCBI Taxonomy" id="1444770"/>
    <lineage>
        <taxon>Bacteria</taxon>
        <taxon>Pseudomonadati</taxon>
        <taxon>Pseudomonadota</taxon>
        <taxon>Gammaproteobacteria</taxon>
        <taxon>Lysobacterales</taxon>
        <taxon>Lysobacteraceae</taxon>
        <taxon>Xylella</taxon>
    </lineage>
</organism>
<accession>A0ABS8TV58</accession>
<evidence type="ECO:0000313" key="1">
    <source>
        <dbReference type="EMBL" id="MCD8472969.1"/>
    </source>
</evidence>
<comment type="caution">
    <text evidence="1">The sequence shown here is derived from an EMBL/GenBank/DDBJ whole genome shotgun (WGS) entry which is preliminary data.</text>
</comment>
<gene>
    <name evidence="1" type="ORF">LPH55_05700</name>
</gene>
<sequence>MLHKLSGNVGLSNPGQIDGVMTVDRCSELVETVEQGGPSPKLRNLTAKITTHHAPTKLFQIRNFGCNEEALRSPLIAKPRHCVALMISKISSNNGGGHLDWKLRPHRRIAYTIASDFDGPYLSGLMVWASSPRPNLGY</sequence>
<name>A0ABS8TV58_9GAMM</name>
<proteinExistence type="predicted"/>
<protein>
    <submittedName>
        <fullName evidence="1">Uncharacterized protein</fullName>
    </submittedName>
</protein>
<keyword evidence="2" id="KW-1185">Reference proteome</keyword>
<evidence type="ECO:0000313" key="2">
    <source>
        <dbReference type="Proteomes" id="UP001430701"/>
    </source>
</evidence>
<reference evidence="1" key="1">
    <citation type="submission" date="2021-11" db="EMBL/GenBank/DDBJ databases">
        <title>Genome sequence of Xylella taiwanensis PLS432.</title>
        <authorList>
            <person name="Weng L.-W."/>
            <person name="Su C.-C."/>
            <person name="Tsai C.-W."/>
            <person name="Kuo C.-H."/>
        </authorList>
    </citation>
    <scope>NUCLEOTIDE SEQUENCE</scope>
    <source>
        <strain evidence="1">PLS432</strain>
    </source>
</reference>
<dbReference type="EMBL" id="JAJPPU010000002">
    <property type="protein sequence ID" value="MCD8472969.1"/>
    <property type="molecule type" value="Genomic_DNA"/>
</dbReference>